<feature type="compositionally biased region" description="Basic and acidic residues" evidence="4">
    <location>
        <begin position="436"/>
        <end position="446"/>
    </location>
</feature>
<feature type="coiled-coil region" evidence="3">
    <location>
        <begin position="354"/>
        <end position="400"/>
    </location>
</feature>
<evidence type="ECO:0000256" key="1">
    <source>
        <dbReference type="ARBA" id="ARBA00022737"/>
    </source>
</evidence>
<feature type="region of interest" description="Disordered" evidence="4">
    <location>
        <begin position="236"/>
        <end position="260"/>
    </location>
</feature>
<dbReference type="AlphaFoldDB" id="A0A8H7E774"/>
<evidence type="ECO:0000256" key="4">
    <source>
        <dbReference type="SAM" id="MobiDB-lite"/>
    </source>
</evidence>
<dbReference type="EMBL" id="JAACFV010000025">
    <property type="protein sequence ID" value="KAF7510940.1"/>
    <property type="molecule type" value="Genomic_DNA"/>
</dbReference>
<dbReference type="Pfam" id="PF10516">
    <property type="entry name" value="SHNi-TPR"/>
    <property type="match status" value="1"/>
</dbReference>
<dbReference type="PANTHER" id="PTHR15081:SF1">
    <property type="entry name" value="NUCLEAR AUTOANTIGENIC SPERM PROTEIN"/>
    <property type="match status" value="1"/>
</dbReference>
<feature type="region of interest" description="Disordered" evidence="4">
    <location>
        <begin position="322"/>
        <end position="349"/>
    </location>
</feature>
<feature type="compositionally biased region" description="Acidic residues" evidence="4">
    <location>
        <begin position="154"/>
        <end position="164"/>
    </location>
</feature>
<accession>A0A8H7E774</accession>
<protein>
    <recommendedName>
        <fullName evidence="5">Tetratricopeptide SHNi-TPR domain-containing protein</fullName>
    </recommendedName>
</protein>
<feature type="region of interest" description="Disordered" evidence="4">
    <location>
        <begin position="408"/>
        <end position="517"/>
    </location>
</feature>
<feature type="region of interest" description="Disordered" evidence="4">
    <location>
        <begin position="1"/>
        <end position="24"/>
    </location>
</feature>
<keyword evidence="3" id="KW-0175">Coiled coil</keyword>
<reference evidence="6" key="1">
    <citation type="submission" date="2020-02" db="EMBL/GenBank/DDBJ databases">
        <authorList>
            <person name="Palmer J.M."/>
        </authorList>
    </citation>
    <scope>NUCLEOTIDE SEQUENCE</scope>
    <source>
        <strain evidence="6">EPUS1.4</strain>
        <tissue evidence="6">Thallus</tissue>
    </source>
</reference>
<dbReference type="GO" id="GO:0006335">
    <property type="term" value="P:DNA replication-dependent chromatin assembly"/>
    <property type="evidence" value="ECO:0007669"/>
    <property type="project" value="TreeGrafter"/>
</dbReference>
<feature type="compositionally biased region" description="Basic and acidic residues" evidence="4">
    <location>
        <begin position="325"/>
        <end position="349"/>
    </location>
</feature>
<gene>
    <name evidence="6" type="ORF">GJ744_005770</name>
</gene>
<comment type="caution">
    <text evidence="6">The sequence shown here is derived from an EMBL/GenBank/DDBJ whole genome shotgun (WGS) entry which is preliminary data.</text>
</comment>
<feature type="compositionally biased region" description="Polar residues" evidence="4">
    <location>
        <begin position="115"/>
        <end position="126"/>
    </location>
</feature>
<feature type="compositionally biased region" description="Polar residues" evidence="4">
    <location>
        <begin position="413"/>
        <end position="430"/>
    </location>
</feature>
<keyword evidence="2" id="KW-0802">TPR repeat</keyword>
<dbReference type="GO" id="GO:0034080">
    <property type="term" value="P:CENP-A containing chromatin assembly"/>
    <property type="evidence" value="ECO:0007669"/>
    <property type="project" value="TreeGrafter"/>
</dbReference>
<feature type="region of interest" description="Disordered" evidence="4">
    <location>
        <begin position="151"/>
        <end position="210"/>
    </location>
</feature>
<dbReference type="PANTHER" id="PTHR15081">
    <property type="entry name" value="NUCLEAR AUTOANTIGENIC SPERM PROTEIN NASP -RELATED"/>
    <property type="match status" value="1"/>
</dbReference>
<feature type="compositionally biased region" description="Polar residues" evidence="4">
    <location>
        <begin position="474"/>
        <end position="487"/>
    </location>
</feature>
<dbReference type="Gene3D" id="1.25.40.10">
    <property type="entry name" value="Tetratricopeptide repeat domain"/>
    <property type="match status" value="1"/>
</dbReference>
<dbReference type="InterPro" id="IPR019544">
    <property type="entry name" value="Tetratricopeptide_SHNi-TPR_dom"/>
</dbReference>
<feature type="domain" description="Tetratricopeptide SHNi-TPR" evidence="5">
    <location>
        <begin position="265"/>
        <end position="302"/>
    </location>
</feature>
<sequence length="517" mass="55523">MANIVDTTAAAAPAPHSTAPLPPINDEDRLASLIAQATAKYAIKDYLPAAEYYSQATELQAELNGEMAVENADLLYSYGKCLYFVAVKNSDVLGGEAAGAKLGSAKPVQEKKGKNTTNGQSATATSDALPPTDGEQRQAEEVVAALVEEKAGDEAADEKEADESGVEKPLFQFTGDENWDDSDEDEDGDGATGEDGAGAAAAAAAAEEEEDDFANAFEVLDLARVLFQSRLQQLQDQASAAADKDRSIASSQDPPEERTVKERIADIHDLQAEIALEGERFSNAVVDLRGALALKEELYPRESPVLAECHYKLSLALEFSSVTQQRDKDGNPEGEAKVDQEARDEAAAQMHKAIESCKLRVVKEEQELEALEGEEMAPKREKLKLDIEDVKEMIGDMQLRLVELKKPPVSINDPKSTGTLDGSTPLNGILSQILGESKDEQKKRLEQASLSAKDLTGLVKRKKAKSPAADDKSIPSQTTTDGRATNSGKRKADDFVEESEEMGLGKKARVDEAAADA</sequence>
<feature type="compositionally biased region" description="Basic and acidic residues" evidence="4">
    <location>
        <begin position="508"/>
        <end position="517"/>
    </location>
</feature>
<dbReference type="InterPro" id="IPR051730">
    <property type="entry name" value="NASP-like"/>
</dbReference>
<organism evidence="6 7">
    <name type="scientific">Endocarpon pusillum</name>
    <dbReference type="NCBI Taxonomy" id="364733"/>
    <lineage>
        <taxon>Eukaryota</taxon>
        <taxon>Fungi</taxon>
        <taxon>Dikarya</taxon>
        <taxon>Ascomycota</taxon>
        <taxon>Pezizomycotina</taxon>
        <taxon>Eurotiomycetes</taxon>
        <taxon>Chaetothyriomycetidae</taxon>
        <taxon>Verrucariales</taxon>
        <taxon>Verrucariaceae</taxon>
        <taxon>Endocarpon</taxon>
    </lineage>
</organism>
<dbReference type="GO" id="GO:0005654">
    <property type="term" value="C:nucleoplasm"/>
    <property type="evidence" value="ECO:0007669"/>
    <property type="project" value="TreeGrafter"/>
</dbReference>
<dbReference type="Proteomes" id="UP000606974">
    <property type="component" value="Unassembled WGS sequence"/>
</dbReference>
<evidence type="ECO:0000259" key="5">
    <source>
        <dbReference type="Pfam" id="PF10516"/>
    </source>
</evidence>
<dbReference type="InterPro" id="IPR011990">
    <property type="entry name" value="TPR-like_helical_dom_sf"/>
</dbReference>
<evidence type="ECO:0000313" key="6">
    <source>
        <dbReference type="EMBL" id="KAF7510940.1"/>
    </source>
</evidence>
<feature type="compositionally biased region" description="Low complexity" evidence="4">
    <location>
        <begin position="7"/>
        <end position="19"/>
    </location>
</feature>
<evidence type="ECO:0000256" key="3">
    <source>
        <dbReference type="SAM" id="Coils"/>
    </source>
</evidence>
<keyword evidence="1" id="KW-0677">Repeat</keyword>
<proteinExistence type="predicted"/>
<feature type="region of interest" description="Disordered" evidence="4">
    <location>
        <begin position="101"/>
        <end position="139"/>
    </location>
</feature>
<dbReference type="GO" id="GO:0042393">
    <property type="term" value="F:histone binding"/>
    <property type="evidence" value="ECO:0007669"/>
    <property type="project" value="TreeGrafter"/>
</dbReference>
<feature type="compositionally biased region" description="Acidic residues" evidence="4">
    <location>
        <begin position="177"/>
        <end position="189"/>
    </location>
</feature>
<dbReference type="OrthoDB" id="5587616at2759"/>
<evidence type="ECO:0000313" key="7">
    <source>
        <dbReference type="Proteomes" id="UP000606974"/>
    </source>
</evidence>
<name>A0A8H7E774_9EURO</name>
<keyword evidence="7" id="KW-1185">Reference proteome</keyword>
<evidence type="ECO:0000256" key="2">
    <source>
        <dbReference type="ARBA" id="ARBA00022803"/>
    </source>
</evidence>